<organism evidence="10 11">
    <name type="scientific">Hypholoma sublateritium (strain FD-334 SS-4)</name>
    <dbReference type="NCBI Taxonomy" id="945553"/>
    <lineage>
        <taxon>Eukaryota</taxon>
        <taxon>Fungi</taxon>
        <taxon>Dikarya</taxon>
        <taxon>Basidiomycota</taxon>
        <taxon>Agaricomycotina</taxon>
        <taxon>Agaricomycetes</taxon>
        <taxon>Agaricomycetidae</taxon>
        <taxon>Agaricales</taxon>
        <taxon>Agaricineae</taxon>
        <taxon>Strophariaceae</taxon>
        <taxon>Hypholoma</taxon>
    </lineage>
</organism>
<dbReference type="GO" id="GO:0005737">
    <property type="term" value="C:cytoplasm"/>
    <property type="evidence" value="ECO:0007669"/>
    <property type="project" value="TreeGrafter"/>
</dbReference>
<dbReference type="GO" id="GO:0005886">
    <property type="term" value="C:plasma membrane"/>
    <property type="evidence" value="ECO:0007669"/>
    <property type="project" value="TreeGrafter"/>
</dbReference>
<dbReference type="PROSITE" id="PS00916">
    <property type="entry name" value="PI3_4_KINASE_2"/>
    <property type="match status" value="1"/>
</dbReference>
<dbReference type="GO" id="GO:0046854">
    <property type="term" value="P:phosphatidylinositol phosphate biosynthetic process"/>
    <property type="evidence" value="ECO:0007669"/>
    <property type="project" value="InterPro"/>
</dbReference>
<dbReference type="Pfam" id="PF00454">
    <property type="entry name" value="PI3_PI4_kinase"/>
    <property type="match status" value="1"/>
</dbReference>
<dbReference type="Pfam" id="PF00613">
    <property type="entry name" value="PI3Ka"/>
    <property type="match status" value="1"/>
</dbReference>
<dbReference type="Pfam" id="PF19274">
    <property type="entry name" value="PI4K_N"/>
    <property type="match status" value="2"/>
</dbReference>
<dbReference type="FunFam" id="1.10.1070.11:FF:000012">
    <property type="entry name" value="Phosphatidylinositol 4-kinase alpha 1"/>
    <property type="match status" value="1"/>
</dbReference>
<dbReference type="PROSITE" id="PS00915">
    <property type="entry name" value="PI3_4_KINASE_1"/>
    <property type="match status" value="1"/>
</dbReference>
<evidence type="ECO:0000256" key="4">
    <source>
        <dbReference type="ARBA" id="ARBA00022679"/>
    </source>
</evidence>
<evidence type="ECO:0000259" key="8">
    <source>
        <dbReference type="PROSITE" id="PS50290"/>
    </source>
</evidence>
<keyword evidence="5" id="KW-0547">Nucleotide-binding</keyword>
<dbReference type="Proteomes" id="UP000054270">
    <property type="component" value="Unassembled WGS sequence"/>
</dbReference>
<dbReference type="InterPro" id="IPR011009">
    <property type="entry name" value="Kinase-like_dom_sf"/>
</dbReference>
<dbReference type="OMA" id="TIEVWQS"/>
<feature type="domain" description="PI3K/PI4K catalytic" evidence="8">
    <location>
        <begin position="1668"/>
        <end position="1933"/>
    </location>
</feature>
<dbReference type="CDD" id="cd05167">
    <property type="entry name" value="PI4Kc_III_alpha"/>
    <property type="match status" value="1"/>
</dbReference>
<comment type="similarity">
    <text evidence="2">Belongs to the PI3/PI4-kinase family. Type III PI4K subfamily.</text>
</comment>
<dbReference type="EMBL" id="KN817587">
    <property type="protein sequence ID" value="KJA18612.1"/>
    <property type="molecule type" value="Genomic_DNA"/>
</dbReference>
<dbReference type="FunFam" id="3.30.1010.10:FF:000014">
    <property type="entry name" value="Phosphatidylinositol 4-kinase STT4"/>
    <property type="match status" value="1"/>
</dbReference>
<dbReference type="PANTHER" id="PTHR10048">
    <property type="entry name" value="PHOSPHATIDYLINOSITOL KINASE"/>
    <property type="match status" value="1"/>
</dbReference>
<dbReference type="InterPro" id="IPR001263">
    <property type="entry name" value="PI3K_accessory_dom"/>
</dbReference>
<keyword evidence="11" id="KW-1185">Reference proteome</keyword>
<feature type="domain" description="PIK helical" evidence="9">
    <location>
        <begin position="1381"/>
        <end position="1567"/>
    </location>
</feature>
<dbReference type="SUPFAM" id="SSF56112">
    <property type="entry name" value="Protein kinase-like (PK-like)"/>
    <property type="match status" value="1"/>
</dbReference>
<gene>
    <name evidence="10" type="ORF">HYPSUDRAFT_45163</name>
</gene>
<evidence type="ECO:0000256" key="6">
    <source>
        <dbReference type="ARBA" id="ARBA00022777"/>
    </source>
</evidence>
<dbReference type="Gene3D" id="1.10.1070.11">
    <property type="entry name" value="Phosphatidylinositol 3-/4-kinase, catalytic domain"/>
    <property type="match status" value="1"/>
</dbReference>
<dbReference type="Gene3D" id="1.25.40.70">
    <property type="entry name" value="Phosphatidylinositol 3-kinase, accessory domain (PIK)"/>
    <property type="match status" value="1"/>
</dbReference>
<keyword evidence="7" id="KW-0067">ATP-binding</keyword>
<evidence type="ECO:0000256" key="2">
    <source>
        <dbReference type="ARBA" id="ARBA00006209"/>
    </source>
</evidence>
<evidence type="ECO:0000256" key="7">
    <source>
        <dbReference type="ARBA" id="ARBA00022840"/>
    </source>
</evidence>
<dbReference type="GO" id="GO:0004430">
    <property type="term" value="F:1-phosphatidylinositol 4-kinase activity"/>
    <property type="evidence" value="ECO:0007669"/>
    <property type="project" value="UniProtKB-EC"/>
</dbReference>
<accession>A0A0D2KVD3</accession>
<evidence type="ECO:0000256" key="1">
    <source>
        <dbReference type="ARBA" id="ARBA00001686"/>
    </source>
</evidence>
<dbReference type="GO" id="GO:0048015">
    <property type="term" value="P:phosphatidylinositol-mediated signaling"/>
    <property type="evidence" value="ECO:0007669"/>
    <property type="project" value="TreeGrafter"/>
</dbReference>
<evidence type="ECO:0000313" key="10">
    <source>
        <dbReference type="EMBL" id="KJA18612.1"/>
    </source>
</evidence>
<keyword evidence="6" id="KW-0418">Kinase</keyword>
<dbReference type="SUPFAM" id="SSF48371">
    <property type="entry name" value="ARM repeat"/>
    <property type="match status" value="2"/>
</dbReference>
<evidence type="ECO:0000256" key="5">
    <source>
        <dbReference type="ARBA" id="ARBA00022741"/>
    </source>
</evidence>
<dbReference type="FunFam" id="1.25.40.70:FF:000011">
    <property type="entry name" value="Phosphatidylinositol 4-kinase alpha"/>
    <property type="match status" value="1"/>
</dbReference>
<dbReference type="EC" id="2.7.1.67" evidence="3"/>
<keyword evidence="4" id="KW-0808">Transferase</keyword>
<dbReference type="InterPro" id="IPR045495">
    <property type="entry name" value="PI4K_N"/>
</dbReference>
<dbReference type="InterPro" id="IPR036940">
    <property type="entry name" value="PI3/4_kinase_cat_sf"/>
</dbReference>
<dbReference type="InterPro" id="IPR018936">
    <property type="entry name" value="PI3/4_kinase_CS"/>
</dbReference>
<name>A0A0D2KVD3_HYPSF</name>
<dbReference type="InterPro" id="IPR015433">
    <property type="entry name" value="PI3/4_kinase"/>
</dbReference>
<proteinExistence type="inferred from homology"/>
<reference evidence="11" key="1">
    <citation type="submission" date="2014-04" db="EMBL/GenBank/DDBJ databases">
        <title>Evolutionary Origins and Diversification of the Mycorrhizal Mutualists.</title>
        <authorList>
            <consortium name="DOE Joint Genome Institute"/>
            <consortium name="Mycorrhizal Genomics Consortium"/>
            <person name="Kohler A."/>
            <person name="Kuo A."/>
            <person name="Nagy L.G."/>
            <person name="Floudas D."/>
            <person name="Copeland A."/>
            <person name="Barry K.W."/>
            <person name="Cichocki N."/>
            <person name="Veneault-Fourrey C."/>
            <person name="LaButti K."/>
            <person name="Lindquist E.A."/>
            <person name="Lipzen A."/>
            <person name="Lundell T."/>
            <person name="Morin E."/>
            <person name="Murat C."/>
            <person name="Riley R."/>
            <person name="Ohm R."/>
            <person name="Sun H."/>
            <person name="Tunlid A."/>
            <person name="Henrissat B."/>
            <person name="Grigoriev I.V."/>
            <person name="Hibbett D.S."/>
            <person name="Martin F."/>
        </authorList>
    </citation>
    <scope>NUCLEOTIDE SEQUENCE [LARGE SCALE GENOMIC DNA]</scope>
    <source>
        <strain evidence="11">FD-334 SS-4</strain>
    </source>
</reference>
<dbReference type="InterPro" id="IPR000403">
    <property type="entry name" value="PI3/4_kinase_cat_dom"/>
</dbReference>
<evidence type="ECO:0000256" key="3">
    <source>
        <dbReference type="ARBA" id="ARBA00012169"/>
    </source>
</evidence>
<dbReference type="OrthoDB" id="10264149at2759"/>
<evidence type="ECO:0000259" key="9">
    <source>
        <dbReference type="PROSITE" id="PS51545"/>
    </source>
</evidence>
<comment type="catalytic activity">
    <reaction evidence="1">
        <text>a 1,2-diacyl-sn-glycero-3-phospho-(1D-myo-inositol) + ATP = a 1,2-diacyl-sn-glycero-3-phospho-(1D-myo-inositol 4-phosphate) + ADP + H(+)</text>
        <dbReference type="Rhea" id="RHEA:19877"/>
        <dbReference type="ChEBI" id="CHEBI:15378"/>
        <dbReference type="ChEBI" id="CHEBI:30616"/>
        <dbReference type="ChEBI" id="CHEBI:57880"/>
        <dbReference type="ChEBI" id="CHEBI:58178"/>
        <dbReference type="ChEBI" id="CHEBI:456216"/>
        <dbReference type="EC" id="2.7.1.67"/>
    </reaction>
</comment>
<dbReference type="PROSITE" id="PS50290">
    <property type="entry name" value="PI3_4_KINASE_3"/>
    <property type="match status" value="1"/>
</dbReference>
<dbReference type="GO" id="GO:0005524">
    <property type="term" value="F:ATP binding"/>
    <property type="evidence" value="ECO:0007669"/>
    <property type="project" value="UniProtKB-KW"/>
</dbReference>
<dbReference type="InterPro" id="IPR042236">
    <property type="entry name" value="PI3K_accessory_sf"/>
</dbReference>
<dbReference type="PROSITE" id="PS51545">
    <property type="entry name" value="PIK_HELICAL"/>
    <property type="match status" value="1"/>
</dbReference>
<evidence type="ECO:0000313" key="11">
    <source>
        <dbReference type="Proteomes" id="UP000054270"/>
    </source>
</evidence>
<dbReference type="STRING" id="945553.A0A0D2KVD3"/>
<dbReference type="SMART" id="SM00146">
    <property type="entry name" value="PI3Kc"/>
    <property type="match status" value="1"/>
</dbReference>
<sequence>MDCLELSIHQRILSDIASHNEGGFAEEIVSSRIQMRKGPQADEGQTDVEHRETVDRNYVSTSRAHCNIAFGNLVVEFPGPRIADSIDTVVPILVEILCDVPYSDFDKSLAWTDWALPDQLVFSTMSALLRVSNRHPDYSERATSAIFSFVSQIIQEIHTRSSLTVLTQLMPALHGFYRAISSTSFCWTILQWENLTLRLQSLCSSKMIDHLNHLLVDILQKENADAETLTHVQTFVTRYIGQGRPLSGYFMVCCVLETEWTVLAQVLAPPTTTRCPVVEEAAAANQAWMALTRNTTAELEIPSETTKVVLKDTIKYALQCFADLLIQIQDMESSPPFDTYAWETISESLKLASICSLALREIDEHLYSRILLLLSTDSPISNNLAQEAALKATTVLVRSFPDIAQKMIGHLRRFVTSPLPLFEYGFASESRAPPPLSAAAKCLALCIRLAPGDDLVMSNMYSLLNYIAATSKDTYDSNNPNAHNLAFDPQMQSNSYSLETGLRGLSEDEKRLIGISTISAVTRLALEFKIEEVTRLTISMLLQRLPSAEPTVEAAIAYNLVDLALTAPYTSFHDIVRAFSAINRSANPDDPRFSNNMVVAAQTRLAQDLHRRPELYETYLVELLTLFADKGVAIQNLKIANHQSTTDDMIEQLASLLLPIDGLLAHVDFNPRYNPSPEVVTLFRNTWFLCILFGFTTTDNNEATAMDWLKPALARIALNTPSMVLEEAHDAVASDVEYNSVIRQEYANTVISKHRNALASYISYRASDIRYLSSGQVIFILTLHDIESMRSAAGLPSSLVPYFTNDSLNVHPGLSACMEAIAEKVIRDSINDLNSKASQQALPAHLSSELLALVVLSTHRIEKARDIASKYLNRLITSFPSLMCDPTLIFAILEVLTLLQRACENEYIDEYNPSYEFHSDRSGITLQLSDSYQVRNDMLGQLKRNANTWFELALGRAPMELQSTLQKYLAVNKASAGINSAELGASIAEQFGKSIGPVHRQLLSLSSLSHWKIDAAKVLSGQIAIKGYFAGEAAGIRSAKRENIDKFVALPLQTAPLSEIDDLKMKLSNTLAEIRGKNSKLTVHDLRRLLFRCAATVISMEKNDHDLLHYLVSLPFGVATPSALASGIDSWSWVIAEKADLEIALMGEILSAWSDTIKLHQGIFSKTLNYDDPFYHSVSYSPTDKETIDRGLAQARRVLTPHALVLQMLFSRLQAARYHRPGVMLIIQHLVLRSARAFRTMSTHALSREVRFSFLLFGFEALKSSHLDSYCENALRESLYTIAFSWFAVRPQWSYGANRVQVDADIKVLSEFLSYLQSDSVRGPPAISSLSTARLNSAYYAERMRSLNLPLRLLTENEIFRMSVWGNPTNDARKGGDLIGGTERTLLETSWPTLIRNLWALNPVIVVYLPERFKNPTIRYEVSNLVRSNPAAVLHVPEALDFLLGERLDIHIPKNLKYLLLWSPVPPIMANTFFERRFNSDPLILQYAHRVLAQHPVELTFFFIPQVVQALRYDDLGYVARFIFETAKISQLFCHQIIWNMKANCYKDDAAEMEDGMKPVLDEMTQKIVMSLSGTARGFFDREFSFFDEVTSISGKLKPYIKKTKPEKKAKIDEEMAKINVDVGVYLPSNPDGIVIDIDKKSGRPLQSHAKAPFMATFKVRKERIEINIDPDSLLNGDGGGIETRVEYDVWQQAIFKVGDDCRQDVLALQVIAMFKNIFTSVGLTLYLFPYRVTATAPGCGVIDVVPNATSRDEMGRAKVNDLQDFFIAKYGGPDSTGFQKARLNFIQSMAAYSVACYILQIKDRHNGNIMIDGDGHIVHIDFGFLFDIGPGGVKFEPHSFKLNHEMVVLMGGRNSQGYQMFQSLTVKGFLAIRPHAEQIIDTIRLMLDTGLPSFKGEPTIRRLRDRFALTLNERSAAEFMMGIIRNAHENVRSTAYDEFQRLQNGIPYK</sequence>
<protein>
    <recommendedName>
        <fullName evidence="3">1-phosphatidylinositol 4-kinase</fullName>
        <ecNumber evidence="3">2.7.1.67</ecNumber>
    </recommendedName>
</protein>
<dbReference type="PANTHER" id="PTHR10048:SF15">
    <property type="entry name" value="PHOSPHATIDYLINOSITOL 4-KINASE ALPHA"/>
    <property type="match status" value="1"/>
</dbReference>
<dbReference type="Gene3D" id="3.30.1010.10">
    <property type="entry name" value="Phosphatidylinositol 3-kinase Catalytic Subunit, Chain A, domain 4"/>
    <property type="match status" value="1"/>
</dbReference>
<dbReference type="SMART" id="SM00145">
    <property type="entry name" value="PI3Ka"/>
    <property type="match status" value="1"/>
</dbReference>
<dbReference type="InterPro" id="IPR016024">
    <property type="entry name" value="ARM-type_fold"/>
</dbReference>